<evidence type="ECO:0000256" key="12">
    <source>
        <dbReference type="PROSITE-ProRule" id="PRU01319"/>
    </source>
</evidence>
<keyword evidence="6" id="KW-0963">Cytoplasm</keyword>
<evidence type="ECO:0000256" key="9">
    <source>
        <dbReference type="ARBA" id="ARBA00022759"/>
    </source>
</evidence>
<dbReference type="RefSeq" id="WP_317835067.1">
    <property type="nucleotide sequence ID" value="NZ_CP136920.1"/>
</dbReference>
<evidence type="ECO:0000259" key="14">
    <source>
        <dbReference type="PROSITE" id="PS51975"/>
    </source>
</evidence>
<dbReference type="InterPro" id="IPR024567">
    <property type="entry name" value="RNase_HII/HIII_dom"/>
</dbReference>
<dbReference type="GO" id="GO:0032299">
    <property type="term" value="C:ribonuclease H2 complex"/>
    <property type="evidence" value="ECO:0007669"/>
    <property type="project" value="TreeGrafter"/>
</dbReference>
<dbReference type="Proteomes" id="UP001304300">
    <property type="component" value="Chromosome"/>
</dbReference>
<dbReference type="GO" id="GO:0005737">
    <property type="term" value="C:cytoplasm"/>
    <property type="evidence" value="ECO:0007669"/>
    <property type="project" value="UniProtKB-SubCell"/>
</dbReference>
<evidence type="ECO:0000256" key="1">
    <source>
        <dbReference type="ARBA" id="ARBA00000077"/>
    </source>
</evidence>
<dbReference type="InterPro" id="IPR001352">
    <property type="entry name" value="RNase_HII/HIII"/>
</dbReference>
<dbReference type="InterPro" id="IPR036397">
    <property type="entry name" value="RNaseH_sf"/>
</dbReference>
<comment type="catalytic activity">
    <reaction evidence="1 12 13">
        <text>Endonucleolytic cleavage to 5'-phosphomonoester.</text>
        <dbReference type="EC" id="3.1.26.4"/>
    </reaction>
</comment>
<dbReference type="InterPro" id="IPR012337">
    <property type="entry name" value="RNaseH-like_sf"/>
</dbReference>
<evidence type="ECO:0000256" key="6">
    <source>
        <dbReference type="ARBA" id="ARBA00022490"/>
    </source>
</evidence>
<evidence type="ECO:0000256" key="13">
    <source>
        <dbReference type="RuleBase" id="RU003515"/>
    </source>
</evidence>
<dbReference type="Pfam" id="PF01351">
    <property type="entry name" value="RNase_HII"/>
    <property type="match status" value="1"/>
</dbReference>
<dbReference type="GO" id="GO:0004523">
    <property type="term" value="F:RNA-DNA hybrid ribonuclease activity"/>
    <property type="evidence" value="ECO:0007669"/>
    <property type="project" value="UniProtKB-UniRule"/>
</dbReference>
<comment type="subcellular location">
    <subcellularLocation>
        <location evidence="4">Cytoplasm</location>
    </subcellularLocation>
</comment>
<name>A0AAQ3LB14_9BACT</name>
<sequence>MPETRSALWLHDCSVIEDRHSLVGVDEAGRGSLAGPVMAAAVYCEKAFFESREAASEAVAINDSKQVKPEDREQMAVIILGWRDAGLIRAFWAAGSVDEIAEHNILGATRLAMKRSLEGLDITLPGMDVDLPLFQDEQNSNPDILVDGRPLKPFPYKHTGLVKGDGKSFCIAAASILAKVHRDRLMAELCQKYPQYGFSRHKGYATNQHCNAIREVGPCPEHRELFLRKIVGESEKAEVRRNR</sequence>
<keyword evidence="16" id="KW-1185">Reference proteome</keyword>
<evidence type="ECO:0000256" key="10">
    <source>
        <dbReference type="ARBA" id="ARBA00022801"/>
    </source>
</evidence>
<keyword evidence="8 12" id="KW-0479">Metal-binding</keyword>
<evidence type="ECO:0000256" key="11">
    <source>
        <dbReference type="ARBA" id="ARBA00023211"/>
    </source>
</evidence>
<keyword evidence="7 12" id="KW-0540">Nuclease</keyword>
<evidence type="ECO:0000256" key="5">
    <source>
        <dbReference type="ARBA" id="ARBA00007383"/>
    </source>
</evidence>
<gene>
    <name evidence="15" type="ORF">RZN69_05540</name>
</gene>
<accession>A0AAQ3LB14</accession>
<comment type="function">
    <text evidence="3 13">Endonuclease that specifically degrades the RNA of RNA-DNA hybrids.</text>
</comment>
<dbReference type="PANTHER" id="PTHR10954">
    <property type="entry name" value="RIBONUCLEASE H2 SUBUNIT A"/>
    <property type="match status" value="1"/>
</dbReference>
<evidence type="ECO:0000313" key="15">
    <source>
        <dbReference type="EMBL" id="WOO42545.1"/>
    </source>
</evidence>
<dbReference type="GO" id="GO:0046872">
    <property type="term" value="F:metal ion binding"/>
    <property type="evidence" value="ECO:0007669"/>
    <property type="project" value="UniProtKB-KW"/>
</dbReference>
<dbReference type="AlphaFoldDB" id="A0AAQ3LB14"/>
<comment type="cofactor">
    <cofactor evidence="2">
        <name>Mg(2+)</name>
        <dbReference type="ChEBI" id="CHEBI:18420"/>
    </cofactor>
</comment>
<feature type="binding site" evidence="12">
    <location>
        <position position="26"/>
    </location>
    <ligand>
        <name>a divalent metal cation</name>
        <dbReference type="ChEBI" id="CHEBI:60240"/>
    </ligand>
</feature>
<reference evidence="15 16" key="1">
    <citation type="submission" date="2023-10" db="EMBL/GenBank/DDBJ databases">
        <title>Rubellicoccus peritrichatus gen. nov., sp. nov., isolated from an algae of coral reef tank.</title>
        <authorList>
            <person name="Luo J."/>
        </authorList>
    </citation>
    <scope>NUCLEOTIDE SEQUENCE [LARGE SCALE GENOMIC DNA]</scope>
    <source>
        <strain evidence="15 16">CR14</strain>
    </source>
</reference>
<evidence type="ECO:0000256" key="3">
    <source>
        <dbReference type="ARBA" id="ARBA00004065"/>
    </source>
</evidence>
<keyword evidence="10 12" id="KW-0378">Hydrolase</keyword>
<evidence type="ECO:0000313" key="16">
    <source>
        <dbReference type="Proteomes" id="UP001304300"/>
    </source>
</evidence>
<comment type="similarity">
    <text evidence="5 13">Belongs to the RNase HII family.</text>
</comment>
<feature type="binding site" evidence="12">
    <location>
        <position position="147"/>
    </location>
    <ligand>
        <name>a divalent metal cation</name>
        <dbReference type="ChEBI" id="CHEBI:60240"/>
    </ligand>
</feature>
<organism evidence="15 16">
    <name type="scientific">Rubellicoccus peritrichatus</name>
    <dbReference type="NCBI Taxonomy" id="3080537"/>
    <lineage>
        <taxon>Bacteria</taxon>
        <taxon>Pseudomonadati</taxon>
        <taxon>Verrucomicrobiota</taxon>
        <taxon>Opitutia</taxon>
        <taxon>Puniceicoccales</taxon>
        <taxon>Cerasicoccaceae</taxon>
        <taxon>Rubellicoccus</taxon>
    </lineage>
</organism>
<dbReference type="GO" id="GO:0003723">
    <property type="term" value="F:RNA binding"/>
    <property type="evidence" value="ECO:0007669"/>
    <property type="project" value="UniProtKB-UniRule"/>
</dbReference>
<dbReference type="GO" id="GO:0043137">
    <property type="term" value="P:DNA replication, removal of RNA primer"/>
    <property type="evidence" value="ECO:0007669"/>
    <property type="project" value="TreeGrafter"/>
</dbReference>
<dbReference type="NCBIfam" id="NF000595">
    <property type="entry name" value="PRK00015.1-3"/>
    <property type="match status" value="1"/>
</dbReference>
<keyword evidence="9 12" id="KW-0255">Endonuclease</keyword>
<dbReference type="KEGG" id="puo:RZN69_05540"/>
<dbReference type="PROSITE" id="PS51975">
    <property type="entry name" value="RNASE_H_2"/>
    <property type="match status" value="1"/>
</dbReference>
<proteinExistence type="inferred from homology"/>
<dbReference type="EC" id="3.1.26.4" evidence="13"/>
<dbReference type="SUPFAM" id="SSF53098">
    <property type="entry name" value="Ribonuclease H-like"/>
    <property type="match status" value="1"/>
</dbReference>
<dbReference type="Gene3D" id="3.30.420.10">
    <property type="entry name" value="Ribonuclease H-like superfamily/Ribonuclease H"/>
    <property type="match status" value="1"/>
</dbReference>
<dbReference type="PANTHER" id="PTHR10954:SF18">
    <property type="entry name" value="RIBONUCLEASE HII"/>
    <property type="match status" value="1"/>
</dbReference>
<evidence type="ECO:0000256" key="7">
    <source>
        <dbReference type="ARBA" id="ARBA00022722"/>
    </source>
</evidence>
<comment type="cofactor">
    <cofactor evidence="12">
        <name>Mn(2+)</name>
        <dbReference type="ChEBI" id="CHEBI:29035"/>
    </cofactor>
    <cofactor evidence="12">
        <name>Mg(2+)</name>
        <dbReference type="ChEBI" id="CHEBI:18420"/>
    </cofactor>
    <text evidence="12">Manganese or magnesium. Binds 1 divalent metal ion per monomer in the absence of substrate. May bind a second metal ion after substrate binding.</text>
</comment>
<evidence type="ECO:0000256" key="8">
    <source>
        <dbReference type="ARBA" id="ARBA00022723"/>
    </source>
</evidence>
<keyword evidence="11" id="KW-0464">Manganese</keyword>
<feature type="domain" description="RNase H type-2" evidence="14">
    <location>
        <begin position="20"/>
        <end position="238"/>
    </location>
</feature>
<dbReference type="GO" id="GO:0006298">
    <property type="term" value="P:mismatch repair"/>
    <property type="evidence" value="ECO:0007669"/>
    <property type="project" value="TreeGrafter"/>
</dbReference>
<protein>
    <recommendedName>
        <fullName evidence="13">Ribonuclease</fullName>
        <ecNumber evidence="13">3.1.26.4</ecNumber>
    </recommendedName>
</protein>
<dbReference type="EMBL" id="CP136920">
    <property type="protein sequence ID" value="WOO42545.1"/>
    <property type="molecule type" value="Genomic_DNA"/>
</dbReference>
<dbReference type="CDD" id="cd07182">
    <property type="entry name" value="RNase_HII_bacteria_HII_like"/>
    <property type="match status" value="1"/>
</dbReference>
<dbReference type="InterPro" id="IPR022898">
    <property type="entry name" value="RNase_HII"/>
</dbReference>
<evidence type="ECO:0000256" key="2">
    <source>
        <dbReference type="ARBA" id="ARBA00001946"/>
    </source>
</evidence>
<evidence type="ECO:0000256" key="4">
    <source>
        <dbReference type="ARBA" id="ARBA00004496"/>
    </source>
</evidence>
<feature type="binding site" evidence="12">
    <location>
        <position position="27"/>
    </location>
    <ligand>
        <name>a divalent metal cation</name>
        <dbReference type="ChEBI" id="CHEBI:60240"/>
    </ligand>
</feature>